<evidence type="ECO:0000256" key="5">
    <source>
        <dbReference type="ARBA" id="ARBA00022840"/>
    </source>
</evidence>
<feature type="site" description="Transition state stabilizer" evidence="6">
    <location>
        <position position="178"/>
    </location>
</feature>
<dbReference type="GO" id="GO:0006083">
    <property type="term" value="P:acetate metabolic process"/>
    <property type="evidence" value="ECO:0007669"/>
    <property type="project" value="TreeGrafter"/>
</dbReference>
<dbReference type="AlphaFoldDB" id="A0A5B8TEH3"/>
<keyword evidence="6" id="KW-0963">Cytoplasm</keyword>
<comment type="function">
    <text evidence="6">Catalyzes the formation of acetyl phosphate from acetate and ATP. Can also catalyze the reverse reaction.</text>
</comment>
<evidence type="ECO:0000256" key="4">
    <source>
        <dbReference type="ARBA" id="ARBA00022777"/>
    </source>
</evidence>
<name>A0A5B8TEH3_9LACO</name>
<dbReference type="Pfam" id="PF00871">
    <property type="entry name" value="Acetate_kinase"/>
    <property type="match status" value="1"/>
</dbReference>
<comment type="subunit">
    <text evidence="6">Homodimer.</text>
</comment>
<evidence type="ECO:0000313" key="9">
    <source>
        <dbReference type="Proteomes" id="UP000321772"/>
    </source>
</evidence>
<dbReference type="PROSITE" id="PS01076">
    <property type="entry name" value="ACETATE_KINASE_2"/>
    <property type="match status" value="1"/>
</dbReference>
<feature type="binding site" evidence="6">
    <location>
        <position position="8"/>
    </location>
    <ligand>
        <name>Mg(2+)</name>
        <dbReference type="ChEBI" id="CHEBI:18420"/>
    </ligand>
</feature>
<feature type="binding site" evidence="6">
    <location>
        <position position="381"/>
    </location>
    <ligand>
        <name>Mg(2+)</name>
        <dbReference type="ChEBI" id="CHEBI:18420"/>
    </ligand>
</feature>
<evidence type="ECO:0000256" key="3">
    <source>
        <dbReference type="ARBA" id="ARBA00022741"/>
    </source>
</evidence>
<dbReference type="RefSeq" id="WP_146988686.1">
    <property type="nucleotide sequence ID" value="NZ_CP042392.1"/>
</dbReference>
<feature type="binding site" evidence="6">
    <location>
        <position position="89"/>
    </location>
    <ligand>
        <name>substrate</name>
    </ligand>
</feature>
<dbReference type="PRINTS" id="PR00471">
    <property type="entry name" value="ACETATEKNASE"/>
</dbReference>
<dbReference type="InterPro" id="IPR000890">
    <property type="entry name" value="Aliphatic_acid_kin_short-chain"/>
</dbReference>
<proteinExistence type="inferred from homology"/>
<comment type="subcellular location">
    <subcellularLocation>
        <location evidence="6">Cytoplasm</location>
    </subcellularLocation>
</comment>
<dbReference type="PROSITE" id="PS01075">
    <property type="entry name" value="ACETATE_KINASE_1"/>
    <property type="match status" value="1"/>
</dbReference>
<comment type="catalytic activity">
    <reaction evidence="6">
        <text>acetate + ATP = acetyl phosphate + ADP</text>
        <dbReference type="Rhea" id="RHEA:11352"/>
        <dbReference type="ChEBI" id="CHEBI:22191"/>
        <dbReference type="ChEBI" id="CHEBI:30089"/>
        <dbReference type="ChEBI" id="CHEBI:30616"/>
        <dbReference type="ChEBI" id="CHEBI:456216"/>
        <dbReference type="EC" id="2.7.2.1"/>
    </reaction>
</comment>
<comment type="similarity">
    <text evidence="1 6 7">Belongs to the acetokinase family.</text>
</comment>
<dbReference type="GO" id="GO:0005737">
    <property type="term" value="C:cytoplasm"/>
    <property type="evidence" value="ECO:0007669"/>
    <property type="project" value="UniProtKB-SubCell"/>
</dbReference>
<evidence type="ECO:0000256" key="1">
    <source>
        <dbReference type="ARBA" id="ARBA00008748"/>
    </source>
</evidence>
<dbReference type="PANTHER" id="PTHR21060:SF15">
    <property type="entry name" value="ACETATE KINASE-RELATED"/>
    <property type="match status" value="1"/>
</dbReference>
<evidence type="ECO:0000256" key="2">
    <source>
        <dbReference type="ARBA" id="ARBA00022679"/>
    </source>
</evidence>
<dbReference type="SUPFAM" id="SSF53067">
    <property type="entry name" value="Actin-like ATPase domain"/>
    <property type="match status" value="2"/>
</dbReference>
<feature type="site" description="Transition state stabilizer" evidence="6">
    <location>
        <position position="239"/>
    </location>
</feature>
<keyword evidence="6" id="KW-0479">Metal-binding</keyword>
<evidence type="ECO:0000256" key="6">
    <source>
        <dbReference type="HAMAP-Rule" id="MF_00020"/>
    </source>
</evidence>
<dbReference type="GO" id="GO:0000287">
    <property type="term" value="F:magnesium ion binding"/>
    <property type="evidence" value="ECO:0007669"/>
    <property type="project" value="UniProtKB-UniRule"/>
</dbReference>
<sequence length="398" mass="43320">MQRILTINAGSSSLKWKLFALPMETILAHGLVERLNQPVATFKLATAEQKFSQSVTDLTAETAVNLVLDKLEELAVINSRQEITAVGHRVVAGADIFKQATLITPTVLEQIMNLSDYAPLHNPAAAHYIKLVTAALPQAQQIAVFDSQFFTRMPEVNAIYSIPYEYTQQYRIRRYGEHGISHEYLANRAADLLDQPLKKLKLITLHLGSGASITAIKDGQPFDTSMGLTPLAGVTMGTRSGDTDPALVPFLQKKLALANATDVTNILNNKSGLLGISGISTDMRDLKAAEQTDTRAKLAIDIFVNRIVKYIGSYYTELGGLDALIFSGGIGENDADIRARITRGIQALGITLDEQRNQKLREGVISPAGASTAVLLIPTDEELAIVRQTVQALNVTQR</sequence>
<dbReference type="Proteomes" id="UP000321772">
    <property type="component" value="Chromosome"/>
</dbReference>
<gene>
    <name evidence="6" type="primary">ackA</name>
    <name evidence="8" type="ORF">FGL77_05045</name>
</gene>
<feature type="active site" description="Proton donor/acceptor" evidence="6">
    <location>
        <position position="146"/>
    </location>
</feature>
<comment type="pathway">
    <text evidence="6">Metabolic intermediate biosynthesis; acetyl-CoA biosynthesis; acetyl-CoA from acetate: step 1/2.</text>
</comment>
<dbReference type="InterPro" id="IPR004372">
    <property type="entry name" value="Ac/propionate_kinase"/>
</dbReference>
<accession>A0A5B8TEH3</accession>
<keyword evidence="4 6" id="KW-0418">Kinase</keyword>
<feature type="binding site" evidence="6">
    <location>
        <begin position="206"/>
        <end position="210"/>
    </location>
    <ligand>
        <name>ATP</name>
        <dbReference type="ChEBI" id="CHEBI:30616"/>
    </ligand>
</feature>
<dbReference type="GO" id="GO:0008776">
    <property type="term" value="F:acetate kinase activity"/>
    <property type="evidence" value="ECO:0007669"/>
    <property type="project" value="UniProtKB-UniRule"/>
</dbReference>
<dbReference type="InterPro" id="IPR023865">
    <property type="entry name" value="Aliphatic_acid_kinase_CS"/>
</dbReference>
<dbReference type="EC" id="2.7.2.1" evidence="6"/>
<comment type="cofactor">
    <cofactor evidence="6">
        <name>Mg(2+)</name>
        <dbReference type="ChEBI" id="CHEBI:18420"/>
    </cofactor>
    <cofactor evidence="6">
        <name>Mn(2+)</name>
        <dbReference type="ChEBI" id="CHEBI:29035"/>
    </cofactor>
    <text evidence="6">Mg(2+). Can also accept Mn(2+).</text>
</comment>
<dbReference type="EMBL" id="CP042392">
    <property type="protein sequence ID" value="QEA52730.1"/>
    <property type="molecule type" value="Genomic_DNA"/>
</dbReference>
<reference evidence="8 9" key="1">
    <citation type="submission" date="2019-06" db="EMBL/GenBank/DDBJ databases">
        <title>Genome analyses of bacteria isolated from kimchi.</title>
        <authorList>
            <person name="Lee S."/>
            <person name="Ahn S."/>
            <person name="Roh S."/>
        </authorList>
    </citation>
    <scope>NUCLEOTIDE SEQUENCE [LARGE SCALE GENOMIC DNA]</scope>
    <source>
        <strain evidence="8 9">CBA3616</strain>
    </source>
</reference>
<feature type="binding site" evidence="6">
    <location>
        <position position="15"/>
    </location>
    <ligand>
        <name>ATP</name>
        <dbReference type="ChEBI" id="CHEBI:30616"/>
    </ligand>
</feature>
<dbReference type="CDD" id="cd24010">
    <property type="entry name" value="ASKHA_NBD_AcK_PK"/>
    <property type="match status" value="1"/>
</dbReference>
<organism evidence="8 9">
    <name type="scientific">Loigolactobacillus coryniformis</name>
    <dbReference type="NCBI Taxonomy" id="1610"/>
    <lineage>
        <taxon>Bacteria</taxon>
        <taxon>Bacillati</taxon>
        <taxon>Bacillota</taxon>
        <taxon>Bacilli</taxon>
        <taxon>Lactobacillales</taxon>
        <taxon>Lactobacillaceae</taxon>
        <taxon>Loigolactobacillus</taxon>
    </lineage>
</organism>
<evidence type="ECO:0000313" key="8">
    <source>
        <dbReference type="EMBL" id="QEA52730.1"/>
    </source>
</evidence>
<protein>
    <recommendedName>
        <fullName evidence="6">Acetate kinase</fullName>
        <ecNumber evidence="6">2.7.2.1</ecNumber>
    </recommendedName>
    <alternativeName>
        <fullName evidence="6">Acetokinase</fullName>
    </alternativeName>
</protein>
<dbReference type="GO" id="GO:0006085">
    <property type="term" value="P:acetyl-CoA biosynthetic process"/>
    <property type="evidence" value="ECO:0007669"/>
    <property type="project" value="UniProtKB-UniRule"/>
</dbReference>
<dbReference type="NCBIfam" id="TIGR00016">
    <property type="entry name" value="ackA"/>
    <property type="match status" value="1"/>
</dbReference>
<dbReference type="Gene3D" id="3.30.420.40">
    <property type="match status" value="2"/>
</dbReference>
<feature type="binding site" evidence="6">
    <location>
        <begin position="329"/>
        <end position="333"/>
    </location>
    <ligand>
        <name>ATP</name>
        <dbReference type="ChEBI" id="CHEBI:30616"/>
    </ligand>
</feature>
<dbReference type="InterPro" id="IPR043129">
    <property type="entry name" value="ATPase_NBD"/>
</dbReference>
<evidence type="ECO:0000256" key="7">
    <source>
        <dbReference type="RuleBase" id="RU003835"/>
    </source>
</evidence>
<keyword evidence="2 6" id="KW-0808">Transferase</keyword>
<dbReference type="PANTHER" id="PTHR21060">
    <property type="entry name" value="ACETATE KINASE"/>
    <property type="match status" value="1"/>
</dbReference>
<keyword evidence="6" id="KW-0460">Magnesium</keyword>
<keyword evidence="3 6" id="KW-0547">Nucleotide-binding</keyword>
<dbReference type="GO" id="GO:0005524">
    <property type="term" value="F:ATP binding"/>
    <property type="evidence" value="ECO:0007669"/>
    <property type="project" value="UniProtKB-KW"/>
</dbReference>
<dbReference type="PIRSF" id="PIRSF000722">
    <property type="entry name" value="Acetate_prop_kin"/>
    <property type="match status" value="1"/>
</dbReference>
<feature type="binding site" evidence="6">
    <location>
        <begin position="282"/>
        <end position="284"/>
    </location>
    <ligand>
        <name>ATP</name>
        <dbReference type="ChEBI" id="CHEBI:30616"/>
    </ligand>
</feature>
<dbReference type="HAMAP" id="MF_00020">
    <property type="entry name" value="Acetate_kinase"/>
    <property type="match status" value="1"/>
</dbReference>
<dbReference type="UniPathway" id="UPA00340">
    <property type="reaction ID" value="UER00458"/>
</dbReference>
<keyword evidence="5 6" id="KW-0067">ATP-binding</keyword>